<dbReference type="InterPro" id="IPR003340">
    <property type="entry name" value="B3_DNA-bd"/>
</dbReference>
<evidence type="ECO:0000256" key="5">
    <source>
        <dbReference type="ARBA" id="ARBA00023163"/>
    </source>
</evidence>
<feature type="domain" description="TF-B3" evidence="10">
    <location>
        <begin position="378"/>
        <end position="480"/>
    </location>
</feature>
<feature type="non-terminal residue" evidence="12">
    <location>
        <position position="1"/>
    </location>
</feature>
<comment type="function">
    <text evidence="8">Auxin response factors (ARFs) are transcriptional factors that bind specifically to the DNA sequence 5'-TGTCTC-3' found in the auxin-responsive promoter elements (AuxREs).</text>
</comment>
<comment type="caution">
    <text evidence="12">The sequence shown here is derived from an EMBL/GenBank/DDBJ whole genome shotgun (WGS) entry which is preliminary data.</text>
</comment>
<dbReference type="PROSITE" id="PS51745">
    <property type="entry name" value="PB1"/>
    <property type="match status" value="1"/>
</dbReference>
<feature type="domain" description="PB1" evidence="11">
    <location>
        <begin position="811"/>
        <end position="889"/>
    </location>
</feature>
<comment type="subcellular location">
    <subcellularLocation>
        <location evidence="1 8">Nucleus</location>
    </subcellularLocation>
</comment>
<evidence type="ECO:0000256" key="7">
    <source>
        <dbReference type="ARBA" id="ARBA00023294"/>
    </source>
</evidence>
<keyword evidence="5 8" id="KW-0804">Transcription</keyword>
<dbReference type="Gene3D" id="1.10.8.1070">
    <property type="match status" value="2"/>
</dbReference>
<feature type="compositionally biased region" description="Polar residues" evidence="9">
    <location>
        <begin position="779"/>
        <end position="800"/>
    </location>
</feature>
<dbReference type="InterPro" id="IPR048571">
    <property type="entry name" value="RuBisCO_activase_AAA_helical"/>
</dbReference>
<dbReference type="Pfam" id="PF06507">
    <property type="entry name" value="ARF_AD"/>
    <property type="match status" value="1"/>
</dbReference>
<dbReference type="PANTHER" id="PTHR31384:SF160">
    <property type="entry name" value="AUXIN RESPONSE FACTOR 16"/>
    <property type="match status" value="1"/>
</dbReference>
<dbReference type="SUPFAM" id="SSF101936">
    <property type="entry name" value="DNA-binding pseudobarrel domain"/>
    <property type="match status" value="1"/>
</dbReference>
<dbReference type="EMBL" id="JAGKQM010000017">
    <property type="protein sequence ID" value="KAH0871413.1"/>
    <property type="molecule type" value="Genomic_DNA"/>
</dbReference>
<dbReference type="InterPro" id="IPR044835">
    <property type="entry name" value="ARF_plant"/>
</dbReference>
<dbReference type="PANTHER" id="PTHR31384">
    <property type="entry name" value="AUXIN RESPONSE FACTOR 4-RELATED"/>
    <property type="match status" value="1"/>
</dbReference>
<sequence>SSHQRDGLLSNRSIFFVLFPYFPGDADEGSSVHQSRDQEENDEWEAYDCESPQYDESHYDCVSPSSSPKFYWAPTREDRIGVCKGIFRTDKIKDEDIVTLVDQFPGQSIGVEKISKRLVNSREGPPVFEQPEMTLEKLMEYGNMLVMEKENVKRVRQESPASLCNLRCRPRLVDLHRGDGNHIRTFELIKLKPNLSPSYTRTLFISLCTAKVNSYPILKQKLSCRIFRFSRNQEKGFLEQNLQELVSDLLLLFKVLLHLKEMINVMDPMKSGSEKGLDPQLWHACAGGMVRMPPVNSKVFYFPQGHAENAYDHVDFKNLPIPPMVLCRVLAIKYMADPESDEVFAKLRLIPLKDDDHEYGDGQEGNGFESNSEKTPSFAKTLTQSDANNGGGFSVPRYCAETIFPRLDYNAEPPVQTILAKDVHGDVWKFRHIYRGTPRRHLLTTGWSNFVNQKKLVAGDSIVFMRAESGDLCVGIRRAKRGGIGNGPDYSPGWNPIGGSCGYSSLLREDESNSLRRSNCSLADRKGKVAAESVIEAATLAISGRGFEVVYYPRASTSEFCVKALDARAAMRIPWCSGMRFKMAFETEDSSRISWFMGTVSAVAWDEPDLLQNVKRVNPWLVELVSNVHPIPLTSFSPPRKKMRLPQHPDYNNLINSIPVPSFPSNPLIRSNPLSSVLDNVPVGLQGARHNAHQYYGLSSSDLHHYYLNRPPPPPQPSALPLSQPLGLRNIDSRNEKGFCFLTMGTTPCNDDTESKKSHIVLFGKLILPEEQISEKGSTDTANTSGGSKLSSSDEGSPCSNKAHDAAGLETGHCKVFMESDDVGRTLDLSVLGSYEELSRKLSDMFGIQKAEMLSSVLYRDASGAIKYAGNEPFSEFLKTARRLTIVTEQGSESVVV</sequence>
<evidence type="ECO:0000259" key="10">
    <source>
        <dbReference type="PROSITE" id="PS50863"/>
    </source>
</evidence>
<protein>
    <recommendedName>
        <fullName evidence="8">Auxin response factor</fullName>
    </recommendedName>
</protein>
<comment type="subunit">
    <text evidence="8">Homodimers and heterodimers.</text>
</comment>
<keyword evidence="13" id="KW-1185">Reference proteome</keyword>
<dbReference type="SMART" id="SM01019">
    <property type="entry name" value="B3"/>
    <property type="match status" value="1"/>
</dbReference>
<name>A0ABQ7YU24_BRANA</name>
<dbReference type="Proteomes" id="UP000824890">
    <property type="component" value="Unassembled WGS sequence"/>
</dbReference>
<dbReference type="Gene3D" id="2.30.30.1040">
    <property type="match status" value="1"/>
</dbReference>
<keyword evidence="7 8" id="KW-0927">Auxin signaling pathway</keyword>
<accession>A0ABQ7YU24</accession>
<dbReference type="Gene3D" id="3.10.20.90">
    <property type="entry name" value="Phosphatidylinositol 3-kinase Catalytic Subunit, Chain A, domain 1"/>
    <property type="match status" value="1"/>
</dbReference>
<evidence type="ECO:0000259" key="11">
    <source>
        <dbReference type="PROSITE" id="PS51745"/>
    </source>
</evidence>
<dbReference type="Gene3D" id="2.40.330.10">
    <property type="entry name" value="DNA-binding pseudobarrel domain"/>
    <property type="match status" value="1"/>
</dbReference>
<evidence type="ECO:0000256" key="9">
    <source>
        <dbReference type="SAM" id="MobiDB-lite"/>
    </source>
</evidence>
<organism evidence="12 13">
    <name type="scientific">Brassica napus</name>
    <name type="common">Rape</name>
    <dbReference type="NCBI Taxonomy" id="3708"/>
    <lineage>
        <taxon>Eukaryota</taxon>
        <taxon>Viridiplantae</taxon>
        <taxon>Streptophyta</taxon>
        <taxon>Embryophyta</taxon>
        <taxon>Tracheophyta</taxon>
        <taxon>Spermatophyta</taxon>
        <taxon>Magnoliopsida</taxon>
        <taxon>eudicotyledons</taxon>
        <taxon>Gunneridae</taxon>
        <taxon>Pentapetalae</taxon>
        <taxon>rosids</taxon>
        <taxon>malvids</taxon>
        <taxon>Brassicales</taxon>
        <taxon>Brassicaceae</taxon>
        <taxon>Brassiceae</taxon>
        <taxon>Brassica</taxon>
    </lineage>
</organism>
<gene>
    <name evidence="12" type="ORF">HID58_078435</name>
</gene>
<reference evidence="12 13" key="1">
    <citation type="submission" date="2021-05" db="EMBL/GenBank/DDBJ databases">
        <title>Genome Assembly of Synthetic Allotetraploid Brassica napus Reveals Homoeologous Exchanges between Subgenomes.</title>
        <authorList>
            <person name="Davis J.T."/>
        </authorList>
    </citation>
    <scope>NUCLEOTIDE SEQUENCE [LARGE SCALE GENOMIC DNA]</scope>
    <source>
        <strain evidence="13">cv. Da-Ae</strain>
        <tissue evidence="12">Seedling</tissue>
    </source>
</reference>
<keyword evidence="3 8" id="KW-0805">Transcription regulation</keyword>
<keyword evidence="6 8" id="KW-0539">Nucleus</keyword>
<comment type="similarity">
    <text evidence="2 8">Belongs to the ARF family.</text>
</comment>
<evidence type="ECO:0000256" key="6">
    <source>
        <dbReference type="ARBA" id="ARBA00023242"/>
    </source>
</evidence>
<proteinExistence type="inferred from homology"/>
<evidence type="ECO:0000256" key="8">
    <source>
        <dbReference type="RuleBase" id="RU004561"/>
    </source>
</evidence>
<dbReference type="InterPro" id="IPR015300">
    <property type="entry name" value="DNA-bd_pseudobarrel_sf"/>
</dbReference>
<dbReference type="InterPro" id="IPR053793">
    <property type="entry name" value="PB1-like"/>
</dbReference>
<dbReference type="InterPro" id="IPR010525">
    <property type="entry name" value="ARF_dom"/>
</dbReference>
<evidence type="ECO:0000256" key="1">
    <source>
        <dbReference type="ARBA" id="ARBA00004123"/>
    </source>
</evidence>
<evidence type="ECO:0000313" key="13">
    <source>
        <dbReference type="Proteomes" id="UP000824890"/>
    </source>
</evidence>
<evidence type="ECO:0000256" key="4">
    <source>
        <dbReference type="ARBA" id="ARBA00023125"/>
    </source>
</evidence>
<dbReference type="Pfam" id="PF02362">
    <property type="entry name" value="B3"/>
    <property type="match status" value="1"/>
</dbReference>
<keyword evidence="4 8" id="KW-0238">DNA-binding</keyword>
<evidence type="ECO:0000256" key="3">
    <source>
        <dbReference type="ARBA" id="ARBA00023015"/>
    </source>
</evidence>
<evidence type="ECO:0000313" key="12">
    <source>
        <dbReference type="EMBL" id="KAH0871413.1"/>
    </source>
</evidence>
<dbReference type="Pfam" id="PF21228">
    <property type="entry name" value="RuBisCO_activase_AAA_helical"/>
    <property type="match status" value="1"/>
</dbReference>
<evidence type="ECO:0000256" key="2">
    <source>
        <dbReference type="ARBA" id="ARBA00007853"/>
    </source>
</evidence>
<dbReference type="PROSITE" id="PS50863">
    <property type="entry name" value="B3"/>
    <property type="match status" value="1"/>
</dbReference>
<feature type="region of interest" description="Disordered" evidence="9">
    <location>
        <begin position="773"/>
        <end position="805"/>
    </location>
</feature>
<dbReference type="CDD" id="cd10017">
    <property type="entry name" value="B3_DNA"/>
    <property type="match status" value="1"/>
</dbReference>